<protein>
    <submittedName>
        <fullName evidence="2">Uncharacterized protein</fullName>
    </submittedName>
</protein>
<gene>
    <name evidence="2" type="ORF">ABS767_10125</name>
</gene>
<keyword evidence="3" id="KW-1185">Reference proteome</keyword>
<accession>A0ABW8YQ61</accession>
<proteinExistence type="predicted"/>
<evidence type="ECO:0000313" key="2">
    <source>
        <dbReference type="EMBL" id="MFL9841321.1"/>
    </source>
</evidence>
<organism evidence="2 3">
    <name type="scientific">Sphingomonas plantiphila</name>
    <dbReference type="NCBI Taxonomy" id="3163295"/>
    <lineage>
        <taxon>Bacteria</taxon>
        <taxon>Pseudomonadati</taxon>
        <taxon>Pseudomonadota</taxon>
        <taxon>Alphaproteobacteria</taxon>
        <taxon>Sphingomonadales</taxon>
        <taxon>Sphingomonadaceae</taxon>
        <taxon>Sphingomonas</taxon>
    </lineage>
</organism>
<reference evidence="2 3" key="1">
    <citation type="submission" date="2024-06" db="EMBL/GenBank/DDBJ databases">
        <authorList>
            <person name="Kaempfer P."/>
            <person name="Viver T."/>
        </authorList>
    </citation>
    <scope>NUCLEOTIDE SEQUENCE [LARGE SCALE GENOMIC DNA]</scope>
    <source>
        <strain evidence="2 3">ST-64</strain>
    </source>
</reference>
<evidence type="ECO:0000313" key="3">
    <source>
        <dbReference type="Proteomes" id="UP001629244"/>
    </source>
</evidence>
<name>A0ABW8YQ61_9SPHN</name>
<evidence type="ECO:0000256" key="1">
    <source>
        <dbReference type="SAM" id="MobiDB-lite"/>
    </source>
</evidence>
<comment type="caution">
    <text evidence="2">The sequence shown here is derived from an EMBL/GenBank/DDBJ whole genome shotgun (WGS) entry which is preliminary data.</text>
</comment>
<dbReference type="EMBL" id="JBELQC010000001">
    <property type="protein sequence ID" value="MFL9841321.1"/>
    <property type="molecule type" value="Genomic_DNA"/>
</dbReference>
<dbReference type="RefSeq" id="WP_408078233.1">
    <property type="nucleotide sequence ID" value="NZ_JBELQC010000001.1"/>
</dbReference>
<feature type="region of interest" description="Disordered" evidence="1">
    <location>
        <begin position="26"/>
        <end position="48"/>
    </location>
</feature>
<dbReference type="Proteomes" id="UP001629244">
    <property type="component" value="Unassembled WGS sequence"/>
</dbReference>
<sequence>MIDNLVLGLTHGLLLLTAWRLFNSDALDDDSADGKPPAPKRGWNRPRA</sequence>